<accession>A0ACB6SB13</accession>
<protein>
    <submittedName>
        <fullName evidence="1">HET-domain-containing protein</fullName>
    </submittedName>
</protein>
<proteinExistence type="predicted"/>
<sequence>MDSTMESQDLAHSHSRICQFCVTILTSYPAFHDPRYPPLRLQGLHRCFHAECTNCSLGDNNGTLCAQCDHLRLEHLICCRQDQTPFSLTVRFGTFDTIKTTEHCSFHRLLLLSAHTFIQAFRPEHVPPPAIEFSLYIVSGELASTFGTMFLIGSAPDFSRCMPALKTYISILNLHNAMPRPPSSQIFLSSLIDWKTIRSWIRRCEIQHSQCSSAALNSSRMALPKGFQLVDVLHRRVIQPEVERCRYVALSYTWGKDPDESGHKASMSTIRELRAKGGLCAARMPITIEDAIQACFGLGERYIWVDRLRIVQDNFEEKEEQIAGMTAIFARAVFTVIIAHGNGMNDELPGIGKLRDYPTAVERFNDLQIRTCLPTFESAVTTSVWATRGWTYQEKLLCERKLYITSSQVFWMCRAGVVSEIDTPNEDNGGWTAANIPITNRFSRAELLRAPGQLEPFQAYVKHSANYNSLSLTYSSDIYNAFTGILCALYAPSNHMKSSIYNLPLKDFDAALLWHHIPGKKSSLRQRHADFYIPSWTWSSNTGKLNMVSSFLGSLVKWVLLSTTPGVSIEIVDSSDSVLLSSDDPDEPISQWYNYIASPDRVQPSYYMALATAHGCSGNNEMSDLLGEFQGKPIRELSGIIYERWATYSQYWKAMPATDLLFDRPCSLIPVVYLGTWAQTSIVRLMWHPRHRSCNGGTANLFNIVDPSGRLVGICRPSPTLPQDKTLMFDTETYKVMAISVGAQTSYECCFIQSSISDLQDPSVVFDVAYPHPDGTGVPLMTPPVINIMVLGNRGGLHFRHSIGWIYLRRWVELKRQFESIVLC</sequence>
<dbReference type="EMBL" id="MU006705">
    <property type="protein sequence ID" value="KAF2631249.1"/>
    <property type="molecule type" value="Genomic_DNA"/>
</dbReference>
<evidence type="ECO:0000313" key="2">
    <source>
        <dbReference type="Proteomes" id="UP000799754"/>
    </source>
</evidence>
<evidence type="ECO:0000313" key="1">
    <source>
        <dbReference type="EMBL" id="KAF2631249.1"/>
    </source>
</evidence>
<reference evidence="1" key="1">
    <citation type="journal article" date="2020" name="Stud. Mycol.">
        <title>101 Dothideomycetes genomes: a test case for predicting lifestyles and emergence of pathogens.</title>
        <authorList>
            <person name="Haridas S."/>
            <person name="Albert R."/>
            <person name="Binder M."/>
            <person name="Bloem J."/>
            <person name="Labutti K."/>
            <person name="Salamov A."/>
            <person name="Andreopoulos B."/>
            <person name="Baker S."/>
            <person name="Barry K."/>
            <person name="Bills G."/>
            <person name="Bluhm B."/>
            <person name="Cannon C."/>
            <person name="Castanera R."/>
            <person name="Culley D."/>
            <person name="Daum C."/>
            <person name="Ezra D."/>
            <person name="Gonzalez J."/>
            <person name="Henrissat B."/>
            <person name="Kuo A."/>
            <person name="Liang C."/>
            <person name="Lipzen A."/>
            <person name="Lutzoni F."/>
            <person name="Magnuson J."/>
            <person name="Mondo S."/>
            <person name="Nolan M."/>
            <person name="Ohm R."/>
            <person name="Pangilinan J."/>
            <person name="Park H.-J."/>
            <person name="Ramirez L."/>
            <person name="Alfaro M."/>
            <person name="Sun H."/>
            <person name="Tritt A."/>
            <person name="Yoshinaga Y."/>
            <person name="Zwiers L.-H."/>
            <person name="Turgeon B."/>
            <person name="Goodwin S."/>
            <person name="Spatafora J."/>
            <person name="Crous P."/>
            <person name="Grigoriev I."/>
        </authorList>
    </citation>
    <scope>NUCLEOTIDE SEQUENCE</scope>
    <source>
        <strain evidence="1">CBS 525.71</strain>
    </source>
</reference>
<name>A0ACB6SB13_9PLEO</name>
<keyword evidence="2" id="KW-1185">Reference proteome</keyword>
<dbReference type="Proteomes" id="UP000799754">
    <property type="component" value="Unassembled WGS sequence"/>
</dbReference>
<comment type="caution">
    <text evidence="1">The sequence shown here is derived from an EMBL/GenBank/DDBJ whole genome shotgun (WGS) entry which is preliminary data.</text>
</comment>
<organism evidence="1 2">
    <name type="scientific">Macroventuria anomochaeta</name>
    <dbReference type="NCBI Taxonomy" id="301207"/>
    <lineage>
        <taxon>Eukaryota</taxon>
        <taxon>Fungi</taxon>
        <taxon>Dikarya</taxon>
        <taxon>Ascomycota</taxon>
        <taxon>Pezizomycotina</taxon>
        <taxon>Dothideomycetes</taxon>
        <taxon>Pleosporomycetidae</taxon>
        <taxon>Pleosporales</taxon>
        <taxon>Pleosporineae</taxon>
        <taxon>Didymellaceae</taxon>
        <taxon>Macroventuria</taxon>
    </lineage>
</organism>
<gene>
    <name evidence="1" type="ORF">BU25DRAFT_226691</name>
</gene>